<keyword evidence="2" id="KW-0378">Hydrolase</keyword>
<evidence type="ECO:0000256" key="3">
    <source>
        <dbReference type="SAM" id="MobiDB-lite"/>
    </source>
</evidence>
<protein>
    <recommendedName>
        <fullName evidence="4">Reverse transcriptase domain-containing protein</fullName>
    </recommendedName>
</protein>
<sequence length="381" mass="43114">MSQYSWTTRRTVDLGTGRVSHSFMVIPECPYPLLGWDLLTKIGAQITFRQGGPQVTDGKGHPIQVLTMKLEDEYLLHQEVLPREDNIDRWLQEFPSVWAETGGMGLAAHRTPVLVELKPGESPVRIKQYPMSQEAWKGIQPHIRRLRSLGVLVPCQSAWNTPLLPVKTPHTNDYRPVQDLREVNKRVVDIHPTVPNPYTLLSSLAPSRVWYTVLDLKDAFFSLPLAPQSQPLFAFEWHDPEEGYSGQLTWTRLPQGFKNSPTFDEAFDEALHEDLGEYRREHPGLTLLQYVDDILIAADTAKDCERGTQDLLATLGALGYRASAKKAQICRETIHQQDTKIEQVVSACKTCQLTKARATSNKKRNQAQRHQTGSPIGSRLH</sequence>
<dbReference type="InterPro" id="IPR018061">
    <property type="entry name" value="Retropepsins"/>
</dbReference>
<dbReference type="CDD" id="cd03715">
    <property type="entry name" value="RT_ZFREV_like"/>
    <property type="match status" value="1"/>
</dbReference>
<dbReference type="InterPro" id="IPR043128">
    <property type="entry name" value="Rev_trsase/Diguanyl_cyclase"/>
</dbReference>
<evidence type="ECO:0000259" key="4">
    <source>
        <dbReference type="PROSITE" id="PS50878"/>
    </source>
</evidence>
<evidence type="ECO:0000313" key="6">
    <source>
        <dbReference type="Proteomes" id="UP000823872"/>
    </source>
</evidence>
<feature type="domain" description="Reverse transcriptase" evidence="4">
    <location>
        <begin position="147"/>
        <end position="341"/>
    </location>
</feature>
<dbReference type="Ensembl" id="ENSFCTT00005024356.1">
    <property type="protein sequence ID" value="ENSFCTP00005015862.1"/>
    <property type="gene ID" value="ENSFCTG00005008720.1"/>
</dbReference>
<comment type="similarity">
    <text evidence="1">Belongs to the beta type-B retroviral polymerase family. HERV class-II K(HML-2) pol subfamily.</text>
</comment>
<dbReference type="PROSITE" id="PS50878">
    <property type="entry name" value="RT_POL"/>
    <property type="match status" value="1"/>
</dbReference>
<reference evidence="5" key="4">
    <citation type="submission" date="2025-05" db="UniProtKB">
        <authorList>
            <consortium name="Ensembl"/>
        </authorList>
    </citation>
    <scope>IDENTIFICATION</scope>
    <source>
        <strain evidence="5">breed Abyssinian</strain>
    </source>
</reference>
<evidence type="ECO:0000256" key="2">
    <source>
        <dbReference type="ARBA" id="ARBA00022801"/>
    </source>
</evidence>
<dbReference type="PANTHER" id="PTHR33064:SF29">
    <property type="entry name" value="PEPTIDASE A2 DOMAIN-CONTAINING PROTEIN-RELATED"/>
    <property type="match status" value="1"/>
</dbReference>
<dbReference type="Proteomes" id="UP000823872">
    <property type="component" value="Chromosome C2"/>
</dbReference>
<dbReference type="InterPro" id="IPR021109">
    <property type="entry name" value="Peptidase_aspartic_dom_sf"/>
</dbReference>
<dbReference type="Ensembl" id="ENSFCTT00005024364.1">
    <property type="protein sequence ID" value="ENSFCTP00005015866.1"/>
    <property type="gene ID" value="ENSFCTG00005008720.1"/>
</dbReference>
<accession>A0ABI7X017</accession>
<reference evidence="5" key="2">
    <citation type="submission" date="2011-09" db="EMBL/GenBank/DDBJ databases">
        <title>Sequence assembly of the Felis catus genome version 6.2.</title>
        <authorList>
            <person name="Hillier L.W."/>
            <person name="Warren W."/>
            <person name="Obrien S."/>
            <person name="Wilson R.K."/>
        </authorList>
    </citation>
    <scope>NUCLEOTIDE SEQUENCE [LARGE SCALE GENOMIC DNA]</scope>
    <source>
        <strain evidence="5">Abyssinian</strain>
    </source>
</reference>
<dbReference type="InterPro" id="IPR043502">
    <property type="entry name" value="DNA/RNA_pol_sf"/>
</dbReference>
<proteinExistence type="inferred from homology"/>
<dbReference type="SUPFAM" id="SSF50630">
    <property type="entry name" value="Acid proteases"/>
    <property type="match status" value="1"/>
</dbReference>
<reference evidence="6" key="3">
    <citation type="submission" date="2021-02" db="EMBL/GenBank/DDBJ databases">
        <title>Safari Cat Assemblies.</title>
        <authorList>
            <person name="Bredemeyer K.R."/>
            <person name="Murphy W.J."/>
        </authorList>
    </citation>
    <scope>NUCLEOTIDE SEQUENCE [LARGE SCALE GENOMIC DNA]</scope>
</reference>
<dbReference type="Gene3D" id="3.30.70.270">
    <property type="match status" value="1"/>
</dbReference>
<dbReference type="Gene3D" id="2.40.70.10">
    <property type="entry name" value="Acid Proteases"/>
    <property type="match status" value="1"/>
</dbReference>
<reference evidence="5" key="1">
    <citation type="journal article" date="2007" name="Genome Res.">
        <title>Initial sequence and comparative analysis of the cat genome.</title>
        <authorList>
            <person name="Pontius J.U."/>
            <person name="Mullikin J.C."/>
            <person name="Smith D.R."/>
            <person name="Lindblad-Toh K."/>
            <person name="Gnerre S."/>
            <person name="Clamp M."/>
            <person name="Chang J."/>
            <person name="Stephens R."/>
            <person name="Neelam B."/>
            <person name="Volfovsky N."/>
            <person name="Schaffer A.A."/>
            <person name="Agarwala R."/>
            <person name="Narfstrom K."/>
            <person name="Murphy W.J."/>
            <person name="Giger U."/>
            <person name="Roca A.L."/>
            <person name="Antunes A."/>
            <person name="Menotti-Raymond M."/>
            <person name="Yuhki N."/>
            <person name="Pecon-Slattery J."/>
            <person name="Johnson W.E."/>
            <person name="Bourque G."/>
            <person name="Tesler G."/>
            <person name="O'Brien S.J."/>
        </authorList>
    </citation>
    <scope>NUCLEOTIDE SEQUENCE [LARGE SCALE GENOMIC DNA]</scope>
    <source>
        <strain evidence="5">Abyssinian</strain>
    </source>
</reference>
<organism evidence="5 6">
    <name type="scientific">Felis catus</name>
    <name type="common">Cat</name>
    <name type="synonym">Felis silvestris catus</name>
    <dbReference type="NCBI Taxonomy" id="9685"/>
    <lineage>
        <taxon>Eukaryota</taxon>
        <taxon>Metazoa</taxon>
        <taxon>Chordata</taxon>
        <taxon>Craniata</taxon>
        <taxon>Vertebrata</taxon>
        <taxon>Euteleostomi</taxon>
        <taxon>Mammalia</taxon>
        <taxon>Eutheria</taxon>
        <taxon>Laurasiatheria</taxon>
        <taxon>Carnivora</taxon>
        <taxon>Feliformia</taxon>
        <taxon>Felidae</taxon>
        <taxon>Felinae</taxon>
        <taxon>Felis</taxon>
    </lineage>
</organism>
<name>A0ABI7X017_FELCA</name>
<feature type="region of interest" description="Disordered" evidence="3">
    <location>
        <begin position="359"/>
        <end position="381"/>
    </location>
</feature>
<dbReference type="Pfam" id="PF00077">
    <property type="entry name" value="RVP"/>
    <property type="match status" value="1"/>
</dbReference>
<dbReference type="Pfam" id="PF00078">
    <property type="entry name" value="RVT_1"/>
    <property type="match status" value="1"/>
</dbReference>
<dbReference type="InterPro" id="IPR051320">
    <property type="entry name" value="Viral_Replic_Matur_Polypro"/>
</dbReference>
<dbReference type="InterPro" id="IPR000477">
    <property type="entry name" value="RT_dom"/>
</dbReference>
<dbReference type="PANTHER" id="PTHR33064">
    <property type="entry name" value="POL PROTEIN"/>
    <property type="match status" value="1"/>
</dbReference>
<dbReference type="SUPFAM" id="SSF56672">
    <property type="entry name" value="DNA/RNA polymerases"/>
    <property type="match status" value="1"/>
</dbReference>
<dbReference type="Gene3D" id="3.10.10.10">
    <property type="entry name" value="HIV Type 1 Reverse Transcriptase, subunit A, domain 1"/>
    <property type="match status" value="1"/>
</dbReference>
<dbReference type="GeneTree" id="ENSGT00940000163417"/>
<evidence type="ECO:0000313" key="5">
    <source>
        <dbReference type="Ensembl" id="ENSFCTP00005015866.1"/>
    </source>
</evidence>
<evidence type="ECO:0000256" key="1">
    <source>
        <dbReference type="ARBA" id="ARBA00010879"/>
    </source>
</evidence>
<keyword evidence="6" id="KW-1185">Reference proteome</keyword>